<proteinExistence type="inferred from homology"/>
<dbReference type="InterPro" id="IPR051085">
    <property type="entry name" value="MB_O-acyltransferase"/>
</dbReference>
<gene>
    <name evidence="7" type="ORF">CGOC_LOCUS7730</name>
</gene>
<keyword evidence="3 6" id="KW-1133">Transmembrane helix</keyword>
<dbReference type="Pfam" id="PF03062">
    <property type="entry name" value="MBOAT"/>
    <property type="match status" value="1"/>
</dbReference>
<evidence type="ECO:0000313" key="7">
    <source>
        <dbReference type="EMBL" id="VDK80583.1"/>
    </source>
</evidence>
<comment type="similarity">
    <text evidence="5">Belongs to the membrane-bound acyltransferase family. HHAT subfamily.</text>
</comment>
<evidence type="ECO:0000256" key="6">
    <source>
        <dbReference type="SAM" id="Phobius"/>
    </source>
</evidence>
<feature type="transmembrane region" description="Helical" evidence="6">
    <location>
        <begin position="50"/>
        <end position="70"/>
    </location>
</feature>
<dbReference type="GO" id="GO:0005783">
    <property type="term" value="C:endoplasmic reticulum"/>
    <property type="evidence" value="ECO:0007669"/>
    <property type="project" value="TreeGrafter"/>
</dbReference>
<dbReference type="GO" id="GO:0016409">
    <property type="term" value="F:palmitoyltransferase activity"/>
    <property type="evidence" value="ECO:0007669"/>
    <property type="project" value="TreeGrafter"/>
</dbReference>
<dbReference type="InterPro" id="IPR004299">
    <property type="entry name" value="MBOAT_fam"/>
</dbReference>
<dbReference type="AlphaFoldDB" id="A0A3P6TC95"/>
<dbReference type="Proteomes" id="UP000271889">
    <property type="component" value="Unassembled WGS sequence"/>
</dbReference>
<evidence type="ECO:0000256" key="5">
    <source>
        <dbReference type="ARBA" id="ARBA00038268"/>
    </source>
</evidence>
<evidence type="ECO:0000256" key="2">
    <source>
        <dbReference type="ARBA" id="ARBA00022692"/>
    </source>
</evidence>
<dbReference type="GO" id="GO:0016020">
    <property type="term" value="C:membrane"/>
    <property type="evidence" value="ECO:0007669"/>
    <property type="project" value="UniProtKB-SubCell"/>
</dbReference>
<dbReference type="PANTHER" id="PTHR13285">
    <property type="entry name" value="ACYLTRANSFERASE"/>
    <property type="match status" value="1"/>
</dbReference>
<keyword evidence="2 6" id="KW-0812">Transmembrane</keyword>
<keyword evidence="4 6" id="KW-0472">Membrane</keyword>
<evidence type="ECO:0000256" key="1">
    <source>
        <dbReference type="ARBA" id="ARBA00004141"/>
    </source>
</evidence>
<keyword evidence="8" id="KW-1185">Reference proteome</keyword>
<dbReference type="PANTHER" id="PTHR13285:SF18">
    <property type="entry name" value="PROTEIN-CYSTEINE N-PALMITOYLTRANSFERASE RASP"/>
    <property type="match status" value="1"/>
</dbReference>
<protein>
    <submittedName>
        <fullName evidence="7">Uncharacterized protein</fullName>
    </submittedName>
</protein>
<organism evidence="7 8">
    <name type="scientific">Cylicostephanus goldi</name>
    <name type="common">Nematode worm</name>
    <dbReference type="NCBI Taxonomy" id="71465"/>
    <lineage>
        <taxon>Eukaryota</taxon>
        <taxon>Metazoa</taxon>
        <taxon>Ecdysozoa</taxon>
        <taxon>Nematoda</taxon>
        <taxon>Chromadorea</taxon>
        <taxon>Rhabditida</taxon>
        <taxon>Rhabditina</taxon>
        <taxon>Rhabditomorpha</taxon>
        <taxon>Strongyloidea</taxon>
        <taxon>Strongylidae</taxon>
        <taxon>Cylicostephanus</taxon>
    </lineage>
</organism>
<evidence type="ECO:0000313" key="8">
    <source>
        <dbReference type="Proteomes" id="UP000271889"/>
    </source>
</evidence>
<reference evidence="7 8" key="1">
    <citation type="submission" date="2018-11" db="EMBL/GenBank/DDBJ databases">
        <authorList>
            <consortium name="Pathogen Informatics"/>
        </authorList>
    </citation>
    <scope>NUCLEOTIDE SEQUENCE [LARGE SCALE GENOMIC DNA]</scope>
</reference>
<accession>A0A3P6TC95</accession>
<comment type="subcellular location">
    <subcellularLocation>
        <location evidence="1">Membrane</location>
        <topology evidence="1">Multi-pass membrane protein</topology>
    </subcellularLocation>
</comment>
<dbReference type="EMBL" id="UYRV01027198">
    <property type="protein sequence ID" value="VDK80583.1"/>
    <property type="molecule type" value="Genomic_DNA"/>
</dbReference>
<dbReference type="OrthoDB" id="420606at2759"/>
<sequence>MQPPPPPICISRVSRYSRMWRHFDVGLYRFLRDQVYIPLLKPKLPTTLGILRSLGTLVAVFGVVLAWHGIKTHYICWVSLSALELIMEKIGRSIWRTNSFQNLRNAIGDLNTRRLIAVAMIITVIPGTS</sequence>
<evidence type="ECO:0000256" key="4">
    <source>
        <dbReference type="ARBA" id="ARBA00023136"/>
    </source>
</evidence>
<name>A0A3P6TC95_CYLGO</name>
<evidence type="ECO:0000256" key="3">
    <source>
        <dbReference type="ARBA" id="ARBA00022989"/>
    </source>
</evidence>